<evidence type="ECO:0000313" key="2">
    <source>
        <dbReference type="Proteomes" id="UP000265750"/>
    </source>
</evidence>
<comment type="caution">
    <text evidence="1">The sequence shown here is derived from an EMBL/GenBank/DDBJ whole genome shotgun (WGS) entry which is preliminary data.</text>
</comment>
<gene>
    <name evidence="1" type="ORF">D3218_19045</name>
</gene>
<dbReference type="AlphaFoldDB" id="A0A3A1WGF3"/>
<accession>A0A3A1WGF3</accession>
<dbReference type="Proteomes" id="UP000265750">
    <property type="component" value="Unassembled WGS sequence"/>
</dbReference>
<protein>
    <submittedName>
        <fullName evidence="1">Uncharacterized protein</fullName>
    </submittedName>
</protein>
<sequence>MEPRIQDILADLGIVVIPTARRRRPGETHAGGVMRQIVGEHGMDVLELTLRLIRGSRLNAEALSSETIGALADVLAQRPDWHSRRDDLARACEAIDLEAFRARAVARRPWPVRGFLRPLLYDAFDRHLTRRNAPEGMEMAA</sequence>
<organism evidence="1 2">
    <name type="scientific">Aureimonas flava</name>
    <dbReference type="NCBI Taxonomy" id="2320271"/>
    <lineage>
        <taxon>Bacteria</taxon>
        <taxon>Pseudomonadati</taxon>
        <taxon>Pseudomonadota</taxon>
        <taxon>Alphaproteobacteria</taxon>
        <taxon>Hyphomicrobiales</taxon>
        <taxon>Aurantimonadaceae</taxon>
        <taxon>Aureimonas</taxon>
    </lineage>
</organism>
<keyword evidence="2" id="KW-1185">Reference proteome</keyword>
<dbReference type="OrthoDB" id="8113795at2"/>
<dbReference type="RefSeq" id="WP_119541666.1">
    <property type="nucleotide sequence ID" value="NZ_QYRN01000017.1"/>
</dbReference>
<dbReference type="EMBL" id="QYRN01000017">
    <property type="protein sequence ID" value="RIX97161.1"/>
    <property type="molecule type" value="Genomic_DNA"/>
</dbReference>
<evidence type="ECO:0000313" key="1">
    <source>
        <dbReference type="EMBL" id="RIX97161.1"/>
    </source>
</evidence>
<proteinExistence type="predicted"/>
<reference evidence="2" key="1">
    <citation type="submission" date="2018-09" db="EMBL/GenBank/DDBJ databases">
        <authorList>
            <person name="Tuo L."/>
        </authorList>
    </citation>
    <scope>NUCLEOTIDE SEQUENCE [LARGE SCALE GENOMIC DNA]</scope>
    <source>
        <strain evidence="2">M2BS4Y-1</strain>
    </source>
</reference>
<name>A0A3A1WGF3_9HYPH</name>